<dbReference type="GO" id="GO:0046113">
    <property type="term" value="P:nucleobase catabolic process"/>
    <property type="evidence" value="ECO:0007669"/>
    <property type="project" value="UniProtKB-UniRule"/>
</dbReference>
<feature type="binding site" evidence="6">
    <location>
        <begin position="141"/>
        <end position="143"/>
    </location>
    <ligand>
        <name>substrate</name>
    </ligand>
</feature>
<dbReference type="RefSeq" id="WP_173236557.1">
    <property type="nucleotide sequence ID" value="NZ_AP022839.1"/>
</dbReference>
<dbReference type="Pfam" id="PF04227">
    <property type="entry name" value="Indigoidine_A"/>
    <property type="match status" value="1"/>
</dbReference>
<dbReference type="GO" id="GO:0016798">
    <property type="term" value="F:hydrolase activity, acting on glycosyl bonds"/>
    <property type="evidence" value="ECO:0007669"/>
    <property type="project" value="UniProtKB-KW"/>
</dbReference>
<feature type="active site" description="Proton donor" evidence="6">
    <location>
        <position position="26"/>
    </location>
</feature>
<keyword evidence="5 6" id="KW-0326">Glycosidase</keyword>
<keyword evidence="4 6" id="KW-0456">Lyase</keyword>
<evidence type="ECO:0000256" key="6">
    <source>
        <dbReference type="HAMAP-Rule" id="MF_01876"/>
    </source>
</evidence>
<feature type="active site" description="Nucleophile" evidence="6">
    <location>
        <position position="160"/>
    </location>
</feature>
<accession>A0A6F8T2Z4</accession>
<dbReference type="PANTHER" id="PTHR42909:SF1">
    <property type="entry name" value="CARBOHYDRATE KINASE PFKB DOMAIN-CONTAINING PROTEIN"/>
    <property type="match status" value="1"/>
</dbReference>
<evidence type="ECO:0000313" key="8">
    <source>
        <dbReference type="Proteomes" id="UP000502894"/>
    </source>
</evidence>
<comment type="similarity">
    <text evidence="6">Belongs to the pseudouridine-5'-phosphate glycosidase family.</text>
</comment>
<evidence type="ECO:0000256" key="2">
    <source>
        <dbReference type="ARBA" id="ARBA00022801"/>
    </source>
</evidence>
<feature type="binding site" evidence="6">
    <location>
        <position position="107"/>
    </location>
    <ligand>
        <name>substrate</name>
    </ligand>
</feature>
<feature type="binding site" evidence="6">
    <location>
        <position position="87"/>
    </location>
    <ligand>
        <name>substrate</name>
    </ligand>
</feature>
<proteinExistence type="inferred from homology"/>
<dbReference type="Gene3D" id="3.40.1790.10">
    <property type="entry name" value="Indigoidine synthase domain"/>
    <property type="match status" value="1"/>
</dbReference>
<reference evidence="7" key="1">
    <citation type="journal article" date="2020" name="Microbiol. Resour. Announc.">
        <title>Complete Genome Sequence of Novel Psychrotolerant Legionella Strain TUM19329, Isolated from Antarctic Lake Sediment.</title>
        <authorList>
            <person name="Shimada S."/>
            <person name="Nakai R."/>
            <person name="Aoki K."/>
            <person name="Shimoeda N."/>
            <person name="Ohno G."/>
            <person name="Miyazaki Y."/>
            <person name="Kudoh S."/>
            <person name="Imura S."/>
            <person name="Watanabe K."/>
            <person name="Ishii Y."/>
            <person name="Tateda K."/>
        </authorList>
    </citation>
    <scope>NUCLEOTIDE SEQUENCE [LARGE SCALE GENOMIC DNA]</scope>
    <source>
        <strain evidence="7">TUM19329</strain>
    </source>
</reference>
<dbReference type="GO" id="GO:0004730">
    <property type="term" value="F:pseudouridylate synthase activity"/>
    <property type="evidence" value="ECO:0007669"/>
    <property type="project" value="UniProtKB-UniRule"/>
</dbReference>
<dbReference type="GO" id="GO:0046872">
    <property type="term" value="F:metal ion binding"/>
    <property type="evidence" value="ECO:0007669"/>
    <property type="project" value="UniProtKB-KW"/>
</dbReference>
<evidence type="ECO:0000256" key="1">
    <source>
        <dbReference type="ARBA" id="ARBA00022723"/>
    </source>
</evidence>
<dbReference type="KEGG" id="lant:TUM19329_11290"/>
<comment type="cofactor">
    <cofactor evidence="6">
        <name>Mn(2+)</name>
        <dbReference type="ChEBI" id="CHEBI:29035"/>
    </cofactor>
    <text evidence="6">Binds 1 Mn(2+) ion per subunit.</text>
</comment>
<comment type="catalytic activity">
    <reaction evidence="6">
        <text>D-ribose 5-phosphate + uracil = psi-UMP + H2O</text>
        <dbReference type="Rhea" id="RHEA:18337"/>
        <dbReference type="ChEBI" id="CHEBI:15377"/>
        <dbReference type="ChEBI" id="CHEBI:17568"/>
        <dbReference type="ChEBI" id="CHEBI:58380"/>
        <dbReference type="ChEBI" id="CHEBI:78346"/>
        <dbReference type="EC" id="4.2.1.70"/>
    </reaction>
</comment>
<keyword evidence="2 6" id="KW-0378">Hydrolase</keyword>
<name>A0A6F8T2Z4_9GAMM</name>
<dbReference type="GO" id="GO:0005737">
    <property type="term" value="C:cytoplasm"/>
    <property type="evidence" value="ECO:0007669"/>
    <property type="project" value="TreeGrafter"/>
</dbReference>
<evidence type="ECO:0000256" key="4">
    <source>
        <dbReference type="ARBA" id="ARBA00023239"/>
    </source>
</evidence>
<protein>
    <recommendedName>
        <fullName evidence="6">Pseudouridine-5'-phosphate glycosidase</fullName>
        <shortName evidence="6">PsiMP glycosidase</shortName>
        <ecNumber evidence="6">4.2.1.70</ecNumber>
    </recommendedName>
</protein>
<keyword evidence="1 6" id="KW-0479">Metal-binding</keyword>
<dbReference type="AlphaFoldDB" id="A0A6F8T2Z4"/>
<dbReference type="Proteomes" id="UP000502894">
    <property type="component" value="Chromosome"/>
</dbReference>
<dbReference type="InterPro" id="IPR007342">
    <property type="entry name" value="PsuG"/>
</dbReference>
<keyword evidence="3 6" id="KW-0464">Manganese</keyword>
<dbReference type="HAMAP" id="MF_01876">
    <property type="entry name" value="PsiMP_glycosidase"/>
    <property type="match status" value="1"/>
</dbReference>
<comment type="function">
    <text evidence="6">Catalyzes the reversible cleavage of pseudouridine 5'-phosphate (PsiMP) to ribose 5-phosphate and uracil. Functions biologically in the cleavage direction, as part of a pseudouridine degradation pathway.</text>
</comment>
<comment type="subunit">
    <text evidence="6">Homotrimer.</text>
</comment>
<gene>
    <name evidence="6 7" type="primary">psuG</name>
    <name evidence="7" type="ORF">TUM19329_11290</name>
</gene>
<dbReference type="EC" id="4.2.1.70" evidence="6"/>
<keyword evidence="8" id="KW-1185">Reference proteome</keyword>
<evidence type="ECO:0000256" key="5">
    <source>
        <dbReference type="ARBA" id="ARBA00023295"/>
    </source>
</evidence>
<dbReference type="EMBL" id="AP022839">
    <property type="protein sequence ID" value="BCA94768.1"/>
    <property type="molecule type" value="Genomic_DNA"/>
</dbReference>
<evidence type="ECO:0000256" key="3">
    <source>
        <dbReference type="ARBA" id="ARBA00023211"/>
    </source>
</evidence>
<feature type="binding site" evidence="6">
    <location>
        <position position="139"/>
    </location>
    <ligand>
        <name>Mn(2+)</name>
        <dbReference type="ChEBI" id="CHEBI:29035"/>
    </ligand>
</feature>
<dbReference type="InterPro" id="IPR022830">
    <property type="entry name" value="Indigdn_synthA-like"/>
</dbReference>
<dbReference type="SUPFAM" id="SSF110581">
    <property type="entry name" value="Indigoidine synthase A-like"/>
    <property type="match status" value="1"/>
</dbReference>
<dbReference type="PANTHER" id="PTHR42909">
    <property type="entry name" value="ZGC:136858"/>
    <property type="match status" value="1"/>
</dbReference>
<sequence>MFHDLLEIKPEVLEAINNQIPVVVLESTIISHGMPYPANLATAIEVEAIIRNQGAMPATIALYQGKIHIGLTKKTMDQLAEDNEVRKASRRDIAYVLSRKMTASTTVAATMFCAHLAKLPLFVTGGIGGVHQEVGNSFDISADLIELATTPVTVVCSGAKSILDLPKTLEVLETHGVPVIGFATNEFPAFYSRSSGIPVIQRLNSAKEVAKLMAYQRMLNMNNGIIIANPIPLEAEISDDEIMPFIHQAHQEAKNINGQALTPFLLKRIGELTAGRSLEANIELIKSNALLGAQIAIAYQNTLFSKKM</sequence>
<organism evidence="7 8">
    <name type="scientific">Legionella antarctica</name>
    <dbReference type="NCBI Taxonomy" id="2708020"/>
    <lineage>
        <taxon>Bacteria</taxon>
        <taxon>Pseudomonadati</taxon>
        <taxon>Pseudomonadota</taxon>
        <taxon>Gammaproteobacteria</taxon>
        <taxon>Legionellales</taxon>
        <taxon>Legionellaceae</taxon>
        <taxon>Legionella</taxon>
    </lineage>
</organism>
<evidence type="ECO:0000313" key="7">
    <source>
        <dbReference type="EMBL" id="BCA94768.1"/>
    </source>
</evidence>